<keyword evidence="10" id="KW-1185">Reference proteome</keyword>
<proteinExistence type="inferred from homology"/>
<keyword evidence="2" id="KW-0121">Carboxypeptidase</keyword>
<evidence type="ECO:0000256" key="4">
    <source>
        <dbReference type="ARBA" id="ARBA00022801"/>
    </source>
</evidence>
<sequence>MPPAVAWKTLATSSKKKTPATPVTATEHAHDHPAQAQSPHCDHGHAHGEHCSHDHPAHAHHDGCCGHDHSVRPKHIYVYSPSGAVRDKAAFKRAIQRLEGMGHQVEVDADALSSHQRFAGDDATRLAAIHRAAASGADVALISRGGYGLTRILPGIDYQAVAKAVEQGTHFVGLSDFTAFQNALLAQTGAISWAGPALIADFGHKEGVDDIMLDCFEDLIYGHGEGTGWRMPKQPAGAVPDDFYIEGGATLWGSNLAVLVSLLGTPYFPQVEGGILFIEDVGEHPYKIERMLTQLLHAGVLAKQKAIVFGQFTEFKLTSHDKGYKLQSVIDWLRAHLRIPVLQGLPYGHVETKVLLPVGAPVSLSVEGRDALIYWGHTH</sequence>
<dbReference type="InterPro" id="IPR029062">
    <property type="entry name" value="Class_I_gatase-like"/>
</dbReference>
<evidence type="ECO:0000256" key="6">
    <source>
        <dbReference type="SAM" id="MobiDB-lite"/>
    </source>
</evidence>
<feature type="domain" description="LD-carboxypeptidase N-terminal" evidence="7">
    <location>
        <begin position="76"/>
        <end position="195"/>
    </location>
</feature>
<evidence type="ECO:0000256" key="2">
    <source>
        <dbReference type="ARBA" id="ARBA00022645"/>
    </source>
</evidence>
<dbReference type="PANTHER" id="PTHR30237">
    <property type="entry name" value="MURAMOYLTETRAPEPTIDE CARBOXYPEPTIDASE"/>
    <property type="match status" value="1"/>
</dbReference>
<feature type="domain" description="LD-carboxypeptidase C-terminal" evidence="8">
    <location>
        <begin position="250"/>
        <end position="364"/>
    </location>
</feature>
<keyword evidence="3" id="KW-0645">Protease</keyword>
<name>A0ABV4IDT7_9BURK</name>
<gene>
    <name evidence="9" type="ORF">ACBP88_11275</name>
</gene>
<organism evidence="9 10">
    <name type="scientific">Comamonas jiangduensis</name>
    <dbReference type="NCBI Taxonomy" id="1194168"/>
    <lineage>
        <taxon>Bacteria</taxon>
        <taxon>Pseudomonadati</taxon>
        <taxon>Pseudomonadota</taxon>
        <taxon>Betaproteobacteria</taxon>
        <taxon>Burkholderiales</taxon>
        <taxon>Comamonadaceae</taxon>
        <taxon>Comamonas</taxon>
    </lineage>
</organism>
<dbReference type="Gene3D" id="3.40.50.10740">
    <property type="entry name" value="Class I glutamine amidotransferase-like"/>
    <property type="match status" value="1"/>
</dbReference>
<dbReference type="Pfam" id="PF02016">
    <property type="entry name" value="Peptidase_S66"/>
    <property type="match status" value="1"/>
</dbReference>
<reference evidence="9 10" key="1">
    <citation type="submission" date="2024-08" db="EMBL/GenBank/DDBJ databases">
        <authorList>
            <person name="Feng Z."/>
            <person name="Ronholm J."/>
        </authorList>
    </citation>
    <scope>NUCLEOTIDE SEQUENCE [LARGE SCALE GENOMIC DNA]</scope>
    <source>
        <strain evidence="9 10">4-AB0-8</strain>
    </source>
</reference>
<feature type="region of interest" description="Disordered" evidence="6">
    <location>
        <begin position="1"/>
        <end position="60"/>
    </location>
</feature>
<keyword evidence="5" id="KW-0720">Serine protease</keyword>
<comment type="similarity">
    <text evidence="1">Belongs to the peptidase S66 family.</text>
</comment>
<evidence type="ECO:0000256" key="3">
    <source>
        <dbReference type="ARBA" id="ARBA00022670"/>
    </source>
</evidence>
<evidence type="ECO:0000313" key="9">
    <source>
        <dbReference type="EMBL" id="MEZ2740018.1"/>
    </source>
</evidence>
<evidence type="ECO:0000256" key="1">
    <source>
        <dbReference type="ARBA" id="ARBA00010233"/>
    </source>
</evidence>
<evidence type="ECO:0000313" key="10">
    <source>
        <dbReference type="Proteomes" id="UP001567350"/>
    </source>
</evidence>
<dbReference type="InterPro" id="IPR040921">
    <property type="entry name" value="Peptidase_S66C"/>
</dbReference>
<dbReference type="SUPFAM" id="SSF52317">
    <property type="entry name" value="Class I glutamine amidotransferase-like"/>
    <property type="match status" value="1"/>
</dbReference>
<feature type="compositionally biased region" description="Low complexity" evidence="6">
    <location>
        <begin position="1"/>
        <end position="26"/>
    </location>
</feature>
<dbReference type="RefSeq" id="WP_370892691.1">
    <property type="nucleotide sequence ID" value="NZ_JBGJLR010000012.1"/>
</dbReference>
<dbReference type="InterPro" id="IPR040449">
    <property type="entry name" value="Peptidase_S66_N"/>
</dbReference>
<dbReference type="SUPFAM" id="SSF141986">
    <property type="entry name" value="LD-carboxypeptidase A C-terminal domain-like"/>
    <property type="match status" value="1"/>
</dbReference>
<dbReference type="Proteomes" id="UP001567350">
    <property type="component" value="Unassembled WGS sequence"/>
</dbReference>
<evidence type="ECO:0000256" key="5">
    <source>
        <dbReference type="ARBA" id="ARBA00022825"/>
    </source>
</evidence>
<dbReference type="EMBL" id="JBGJLR010000012">
    <property type="protein sequence ID" value="MEZ2740018.1"/>
    <property type="molecule type" value="Genomic_DNA"/>
</dbReference>
<dbReference type="Pfam" id="PF17676">
    <property type="entry name" value="Peptidase_S66C"/>
    <property type="match status" value="1"/>
</dbReference>
<evidence type="ECO:0000259" key="7">
    <source>
        <dbReference type="Pfam" id="PF02016"/>
    </source>
</evidence>
<dbReference type="InterPro" id="IPR003507">
    <property type="entry name" value="S66_fam"/>
</dbReference>
<protein>
    <submittedName>
        <fullName evidence="9">LD-carboxypeptidase</fullName>
    </submittedName>
</protein>
<accession>A0ABV4IDT7</accession>
<dbReference type="InterPro" id="IPR027478">
    <property type="entry name" value="LdcA_N"/>
</dbReference>
<keyword evidence="4" id="KW-0378">Hydrolase</keyword>
<evidence type="ECO:0000259" key="8">
    <source>
        <dbReference type="Pfam" id="PF17676"/>
    </source>
</evidence>
<comment type="caution">
    <text evidence="9">The sequence shown here is derived from an EMBL/GenBank/DDBJ whole genome shotgun (WGS) entry which is preliminary data.</text>
</comment>
<feature type="compositionally biased region" description="Basic and acidic residues" evidence="6">
    <location>
        <begin position="40"/>
        <end position="60"/>
    </location>
</feature>
<dbReference type="InterPro" id="IPR027461">
    <property type="entry name" value="Carboxypeptidase_A_C_sf"/>
</dbReference>
<dbReference type="PANTHER" id="PTHR30237:SF2">
    <property type="entry name" value="MUREIN TETRAPEPTIDE CARBOXYPEPTIDASE"/>
    <property type="match status" value="1"/>
</dbReference>
<dbReference type="CDD" id="cd07025">
    <property type="entry name" value="Peptidase_S66"/>
    <property type="match status" value="1"/>
</dbReference>
<dbReference type="Gene3D" id="3.50.30.60">
    <property type="entry name" value="LD-carboxypeptidase A C-terminal domain-like"/>
    <property type="match status" value="1"/>
</dbReference>